<dbReference type="InterPro" id="IPR014752">
    <property type="entry name" value="Arrestin-like_C"/>
</dbReference>
<protein>
    <recommendedName>
        <fullName evidence="3">Arrestin C-terminal-like domain-containing protein</fullName>
    </recommendedName>
</protein>
<dbReference type="GO" id="GO:0001664">
    <property type="term" value="F:G protein-coupled receptor binding"/>
    <property type="evidence" value="ECO:0007669"/>
    <property type="project" value="TreeGrafter"/>
</dbReference>
<evidence type="ECO:0000256" key="2">
    <source>
        <dbReference type="SAM" id="MobiDB-lite"/>
    </source>
</evidence>
<evidence type="ECO:0000313" key="4">
    <source>
        <dbReference type="EMBL" id="VEL12561.1"/>
    </source>
</evidence>
<feature type="compositionally biased region" description="Low complexity" evidence="2">
    <location>
        <begin position="84"/>
        <end position="93"/>
    </location>
</feature>
<feature type="domain" description="Arrestin C-terminal-like" evidence="3">
    <location>
        <begin position="294"/>
        <end position="531"/>
    </location>
</feature>
<feature type="compositionally biased region" description="Basic residues" evidence="2">
    <location>
        <begin position="445"/>
        <end position="457"/>
    </location>
</feature>
<name>A0A448WIF7_9PLAT</name>
<feature type="region of interest" description="Disordered" evidence="2">
    <location>
        <begin position="84"/>
        <end position="118"/>
    </location>
</feature>
<dbReference type="Gene3D" id="2.60.40.840">
    <property type="match status" value="1"/>
</dbReference>
<dbReference type="SUPFAM" id="SSF81296">
    <property type="entry name" value="E set domains"/>
    <property type="match status" value="1"/>
</dbReference>
<feature type="compositionally biased region" description="Basic and acidic residues" evidence="2">
    <location>
        <begin position="461"/>
        <end position="477"/>
    </location>
</feature>
<dbReference type="PANTHER" id="PTHR11792:SF17">
    <property type="entry name" value="KURTZ ARRESTIN"/>
    <property type="match status" value="1"/>
</dbReference>
<dbReference type="GO" id="GO:0007165">
    <property type="term" value="P:signal transduction"/>
    <property type="evidence" value="ECO:0007669"/>
    <property type="project" value="InterPro"/>
</dbReference>
<evidence type="ECO:0000256" key="1">
    <source>
        <dbReference type="ARBA" id="ARBA00005298"/>
    </source>
</evidence>
<feature type="region of interest" description="Disordered" evidence="2">
    <location>
        <begin position="1"/>
        <end position="38"/>
    </location>
</feature>
<evidence type="ECO:0000313" key="5">
    <source>
        <dbReference type="Proteomes" id="UP000784294"/>
    </source>
</evidence>
<evidence type="ECO:0000259" key="3">
    <source>
        <dbReference type="SMART" id="SM01017"/>
    </source>
</evidence>
<dbReference type="AlphaFoldDB" id="A0A448WIF7"/>
<proteinExistence type="inferred from homology"/>
<dbReference type="GO" id="GO:0002031">
    <property type="term" value="P:G protein-coupled receptor internalization"/>
    <property type="evidence" value="ECO:0007669"/>
    <property type="project" value="TreeGrafter"/>
</dbReference>
<feature type="compositionally biased region" description="Basic and acidic residues" evidence="2">
    <location>
        <begin position="429"/>
        <end position="444"/>
    </location>
</feature>
<sequence length="555" mass="62517">MPSPKAASPSKKKSPVKKNSPSKGGKKVEEGLDPEDAIFARKRYDTMDTIFARKKENIKLYVKSIHIYEVWNKVPAYEQFCNSNKGSSPNKSKGSPKKSPKAAASARPSIGNEEEEKPEYEPALVSGVVAVKLPLIQNNNKLFVEASCEFRYLGHSKVPPYPEAIATSSKSFKIASFIFPYNFESPTPLTDFGQQMTNKLRDELGREFKAYPFQIEITQAPDSIFFNRPFTKEYTSGLFWTLRAFTARKDYCEPLPENEVVMEFFKYTICPKIASQMLRESDPVESIRYGAQGDSGSLLLIAQLDRDIYFLGEEINVGIKIENSSARHIVHSIGVYVEQTYRIRHQIPQDVSTSIGEVIISSGDSGLPLQPRTKLWTKQVALRPHYENKYNLATDGRMAIDGKIMLAGSTIIMATRQIEENKSSVAPPYEKESKEKNKPPEAKAGKPKKSPSPKKKQLPAAKEKQIDSESKSKEMKNTVRQVRTLTNEQICRSIFVSYDVVVRLNLRTVSGDEGGNPSVRVPFILTRESRYLDKLSNPAPPTWELSELHKICEKL</sequence>
<dbReference type="PANTHER" id="PTHR11792">
    <property type="entry name" value="ARRESTIN"/>
    <property type="match status" value="1"/>
</dbReference>
<dbReference type="InterPro" id="IPR014753">
    <property type="entry name" value="Arrestin_N"/>
</dbReference>
<dbReference type="InterPro" id="IPR014756">
    <property type="entry name" value="Ig_E-set"/>
</dbReference>
<feature type="region of interest" description="Disordered" evidence="2">
    <location>
        <begin position="422"/>
        <end position="478"/>
    </location>
</feature>
<accession>A0A448WIF7</accession>
<dbReference type="EMBL" id="CAAALY010015121">
    <property type="protein sequence ID" value="VEL12561.1"/>
    <property type="molecule type" value="Genomic_DNA"/>
</dbReference>
<dbReference type="SMART" id="SM01017">
    <property type="entry name" value="Arrestin_C"/>
    <property type="match status" value="1"/>
</dbReference>
<comment type="similarity">
    <text evidence="1">Belongs to the arrestin family.</text>
</comment>
<dbReference type="InterPro" id="IPR000698">
    <property type="entry name" value="Arrestin"/>
</dbReference>
<dbReference type="InterPro" id="IPR011022">
    <property type="entry name" value="Arrestin_C-like"/>
</dbReference>
<dbReference type="OrthoDB" id="6242029at2759"/>
<reference evidence="4" key="1">
    <citation type="submission" date="2018-11" db="EMBL/GenBank/DDBJ databases">
        <authorList>
            <consortium name="Pathogen Informatics"/>
        </authorList>
    </citation>
    <scope>NUCLEOTIDE SEQUENCE</scope>
</reference>
<comment type="caution">
    <text evidence="4">The sequence shown here is derived from an EMBL/GenBank/DDBJ whole genome shotgun (WGS) entry which is preliminary data.</text>
</comment>
<dbReference type="Proteomes" id="UP000784294">
    <property type="component" value="Unassembled WGS sequence"/>
</dbReference>
<keyword evidence="5" id="KW-1185">Reference proteome</keyword>
<dbReference type="GO" id="GO:0005737">
    <property type="term" value="C:cytoplasm"/>
    <property type="evidence" value="ECO:0007669"/>
    <property type="project" value="TreeGrafter"/>
</dbReference>
<gene>
    <name evidence="4" type="ORF">PXEA_LOCUS6001</name>
</gene>
<dbReference type="Gene3D" id="2.60.40.640">
    <property type="match status" value="1"/>
</dbReference>
<organism evidence="4 5">
    <name type="scientific">Protopolystoma xenopodis</name>
    <dbReference type="NCBI Taxonomy" id="117903"/>
    <lineage>
        <taxon>Eukaryota</taxon>
        <taxon>Metazoa</taxon>
        <taxon>Spiralia</taxon>
        <taxon>Lophotrochozoa</taxon>
        <taxon>Platyhelminthes</taxon>
        <taxon>Monogenea</taxon>
        <taxon>Polyopisthocotylea</taxon>
        <taxon>Polystomatidea</taxon>
        <taxon>Polystomatidae</taxon>
        <taxon>Protopolystoma</taxon>
    </lineage>
</organism>